<dbReference type="InterPro" id="IPR036061">
    <property type="entry name" value="CheW-like_dom_sf"/>
</dbReference>
<accession>A0ABX3B0M9</accession>
<dbReference type="RefSeq" id="WP_017023444.1">
    <property type="nucleotide sequence ID" value="NZ_AJYJ02000038.1"/>
</dbReference>
<sequence>MASFKPLTSEEALEDYFSALLNEEIIELEDDQDIEIILPEPEPEPEPEITWTSEAVMVEDQVTSHYQPQLAQHIDDDDEYPFELPQLEDVQRLLSQLENSQLEVQVEIDSLITDAFVKQEKEDLAVETTMVSQDVVNDIESEESEEELDLSDWDISDKIVTKKPEEIKEFESISEEPAIDSEIKLETQTGKSPPLSGLDWKNSELDEEFQVLFFEVMGVTFAVPLAQLGGIHQITELNHLIGRPDWYLGLQNNRETTIDALDTAKWVMPQSIKDESYKENYQYLVMLGDSKWGLACNALAGTETLTSDRIRWRETAGKRPWLSGMVKEKMCALIHVEAMITMLNAGLDIKGIE</sequence>
<proteinExistence type="predicted"/>
<organism evidence="2 3">
    <name type="scientific">Aliivibrio logei 5S-186</name>
    <dbReference type="NCBI Taxonomy" id="626086"/>
    <lineage>
        <taxon>Bacteria</taxon>
        <taxon>Pseudomonadati</taxon>
        <taxon>Pseudomonadota</taxon>
        <taxon>Gammaproteobacteria</taxon>
        <taxon>Vibrionales</taxon>
        <taxon>Vibrionaceae</taxon>
        <taxon>Aliivibrio</taxon>
    </lineage>
</organism>
<reference evidence="2 3" key="1">
    <citation type="journal article" date="2012" name="Science">
        <title>Ecological populations of bacteria act as socially cohesive units of antibiotic production and resistance.</title>
        <authorList>
            <person name="Cordero O.X."/>
            <person name="Wildschutte H."/>
            <person name="Kirkup B."/>
            <person name="Proehl S."/>
            <person name="Ngo L."/>
            <person name="Hussain F."/>
            <person name="Le Roux F."/>
            <person name="Mincer T."/>
            <person name="Polz M.F."/>
        </authorList>
    </citation>
    <scope>NUCLEOTIDE SEQUENCE [LARGE SCALE GENOMIC DNA]</scope>
    <source>
        <strain evidence="2 3">5S-186</strain>
    </source>
</reference>
<evidence type="ECO:0000313" key="2">
    <source>
        <dbReference type="EMBL" id="OEF19756.1"/>
    </source>
</evidence>
<evidence type="ECO:0000313" key="3">
    <source>
        <dbReference type="Proteomes" id="UP000095059"/>
    </source>
</evidence>
<dbReference type="SUPFAM" id="SSF50341">
    <property type="entry name" value="CheW-like"/>
    <property type="match status" value="1"/>
</dbReference>
<dbReference type="SMART" id="SM00260">
    <property type="entry name" value="CheW"/>
    <property type="match status" value="1"/>
</dbReference>
<dbReference type="PIRSF" id="PIRSF020479">
    <property type="entry name" value="UCP020479_CheW"/>
    <property type="match status" value="1"/>
</dbReference>
<feature type="domain" description="CheW-like" evidence="1">
    <location>
        <begin position="208"/>
        <end position="345"/>
    </location>
</feature>
<comment type="caution">
    <text evidence="2">The sequence shown here is derived from an EMBL/GenBank/DDBJ whole genome shotgun (WGS) entry which is preliminary data.</text>
</comment>
<keyword evidence="3" id="KW-1185">Reference proteome</keyword>
<dbReference type="InterPro" id="IPR014506">
    <property type="entry name" value="UCP020479_CheW"/>
</dbReference>
<dbReference type="EMBL" id="AJYJ02000038">
    <property type="protein sequence ID" value="OEF19756.1"/>
    <property type="molecule type" value="Genomic_DNA"/>
</dbReference>
<dbReference type="Pfam" id="PF01584">
    <property type="entry name" value="CheW"/>
    <property type="match status" value="1"/>
</dbReference>
<dbReference type="PROSITE" id="PS50851">
    <property type="entry name" value="CHEW"/>
    <property type="match status" value="1"/>
</dbReference>
<gene>
    <name evidence="2" type="ORF">A1Q5_04205</name>
</gene>
<dbReference type="Proteomes" id="UP000095059">
    <property type="component" value="Unassembled WGS sequence"/>
</dbReference>
<dbReference type="InterPro" id="IPR002545">
    <property type="entry name" value="CheW-lke_dom"/>
</dbReference>
<name>A0ABX3B0M9_ALILO</name>
<protein>
    <submittedName>
        <fullName evidence="2">Chemotaxis protein CheW</fullName>
    </submittedName>
</protein>
<evidence type="ECO:0000259" key="1">
    <source>
        <dbReference type="PROSITE" id="PS50851"/>
    </source>
</evidence>